<proteinExistence type="predicted"/>
<dbReference type="AlphaFoldDB" id="A0A6M0UCD6"/>
<organism evidence="6">
    <name type="scientific">Clostridium butyricum</name>
    <dbReference type="NCBI Taxonomy" id="1492"/>
    <lineage>
        <taxon>Bacteria</taxon>
        <taxon>Bacillati</taxon>
        <taxon>Bacillota</taxon>
        <taxon>Clostridia</taxon>
        <taxon>Eubacteriales</taxon>
        <taxon>Clostridiaceae</taxon>
        <taxon>Clostridium</taxon>
    </lineage>
</organism>
<keyword evidence="3 5" id="KW-1133">Transmembrane helix</keyword>
<gene>
    <name evidence="6" type="ORF">CBLFYP62_02674</name>
</gene>
<dbReference type="GO" id="GO:0016020">
    <property type="term" value="C:membrane"/>
    <property type="evidence" value="ECO:0007669"/>
    <property type="project" value="UniProtKB-SubCell"/>
</dbReference>
<evidence type="ECO:0000313" key="6">
    <source>
        <dbReference type="EMBL" id="VYU53851.1"/>
    </source>
</evidence>
<dbReference type="Pfam" id="PF05105">
    <property type="entry name" value="Phage_holin_4_1"/>
    <property type="match status" value="1"/>
</dbReference>
<evidence type="ECO:0000256" key="5">
    <source>
        <dbReference type="SAM" id="Phobius"/>
    </source>
</evidence>
<reference evidence="6" key="1">
    <citation type="submission" date="2019-11" db="EMBL/GenBank/DDBJ databases">
        <authorList>
            <person name="Feng L."/>
        </authorList>
    </citation>
    <scope>NUCLEOTIDE SEQUENCE</scope>
    <source>
        <strain evidence="6">CButyricumLFYP62</strain>
    </source>
</reference>
<evidence type="ECO:0000256" key="1">
    <source>
        <dbReference type="ARBA" id="ARBA00004141"/>
    </source>
</evidence>
<dbReference type="RefSeq" id="WP_156737078.1">
    <property type="nucleotide sequence ID" value="NZ_CACRTU010000024.1"/>
</dbReference>
<evidence type="ECO:0000256" key="3">
    <source>
        <dbReference type="ARBA" id="ARBA00022989"/>
    </source>
</evidence>
<accession>A0A6M0UCD6</accession>
<keyword evidence="4 5" id="KW-0472">Membrane</keyword>
<sequence>MEIILNNFIQIGLLKILPMSVAYLLLGYLGIKVSDFILGLLKTWKNGNYKSSIMRDGIVRWIAELVAIVFVITIDLILGLNFYLCSFTLALFIYKEVGSIVENLSECGVKLPKVVTDRLEVFNVDSTGKLPIEKEGDVE</sequence>
<dbReference type="InterPro" id="IPR006480">
    <property type="entry name" value="Phage_holin_4_1"/>
</dbReference>
<feature type="transmembrane region" description="Helical" evidence="5">
    <location>
        <begin position="20"/>
        <end position="41"/>
    </location>
</feature>
<evidence type="ECO:0000256" key="4">
    <source>
        <dbReference type="ARBA" id="ARBA00023136"/>
    </source>
</evidence>
<name>A0A6M0UCD6_CLOBU</name>
<keyword evidence="2 5" id="KW-0812">Transmembrane</keyword>
<feature type="transmembrane region" description="Helical" evidence="5">
    <location>
        <begin position="61"/>
        <end position="94"/>
    </location>
</feature>
<dbReference type="NCBIfam" id="TIGR01593">
    <property type="entry name" value="holin_tox_secr"/>
    <property type="match status" value="1"/>
</dbReference>
<comment type="subcellular location">
    <subcellularLocation>
        <location evidence="1">Membrane</location>
        <topology evidence="1">Multi-pass membrane protein</topology>
    </subcellularLocation>
</comment>
<dbReference type="EMBL" id="CACRTU010000024">
    <property type="protein sequence ID" value="VYU53851.1"/>
    <property type="molecule type" value="Genomic_DNA"/>
</dbReference>
<evidence type="ECO:0000256" key="2">
    <source>
        <dbReference type="ARBA" id="ARBA00022692"/>
    </source>
</evidence>
<protein>
    <submittedName>
        <fullName evidence="6">Holin family protein</fullName>
    </submittedName>
</protein>